<name>A0A6M5U7R6_9HYME</name>
<keyword evidence="1" id="KW-1133">Transmembrane helix</keyword>
<keyword evidence="1" id="KW-0812">Transmembrane</keyword>
<dbReference type="AlphaFoldDB" id="A0A6M5U7R6"/>
<evidence type="ECO:0000256" key="1">
    <source>
        <dbReference type="SAM" id="Phobius"/>
    </source>
</evidence>
<keyword evidence="1" id="KW-0472">Membrane</keyword>
<accession>A0A6M5U7R6</accession>
<dbReference type="EMBL" id="MN913350">
    <property type="protein sequence ID" value="QJW33592.1"/>
    <property type="molecule type" value="Genomic_DNA"/>
</dbReference>
<reference evidence="2" key="1">
    <citation type="submission" date="2020-01" db="EMBL/GenBank/DDBJ databases">
        <title>Integrative taxonomic study on Arge aurora (Hymenoptera: Argidae).</title>
        <authorList>
            <person name="Niu G."/>
            <person name="Wei M."/>
            <person name="Wu D."/>
        </authorList>
    </citation>
    <scope>NUCLEOTIDE SEQUENCE</scope>
</reference>
<organism evidence="2">
    <name type="scientific">Arge aurora</name>
    <dbReference type="NCBI Taxonomy" id="2728854"/>
    <lineage>
        <taxon>Eukaryota</taxon>
        <taxon>Metazoa</taxon>
        <taxon>Ecdysozoa</taxon>
        <taxon>Arthropoda</taxon>
        <taxon>Hexapoda</taxon>
        <taxon>Insecta</taxon>
        <taxon>Pterygota</taxon>
        <taxon>Neoptera</taxon>
        <taxon>Endopterygota</taxon>
        <taxon>Hymenoptera</taxon>
        <taxon>Tenthredinoidea</taxon>
        <taxon>Argidae</taxon>
        <taxon>Arge</taxon>
    </lineage>
</organism>
<gene>
    <name evidence="2" type="primary">ATP8</name>
</gene>
<proteinExistence type="predicted"/>
<geneLocation type="mitochondrion" evidence="2"/>
<keyword evidence="2" id="KW-0496">Mitochondrion</keyword>
<protein>
    <submittedName>
        <fullName evidence="2">ATP synthase F0 subunit 8</fullName>
    </submittedName>
</protein>
<evidence type="ECO:0000313" key="2">
    <source>
        <dbReference type="EMBL" id="QJW33592.1"/>
    </source>
</evidence>
<feature type="transmembrane region" description="Helical" evidence="1">
    <location>
        <begin position="12"/>
        <end position="31"/>
    </location>
</feature>
<sequence>MPQMYPMMWMNLYLYFLILFFFYMIKLFFFFNKSLKQKKIQTKLIFFKIKW</sequence>